<gene>
    <name evidence="7" type="primary">glcD-1</name>
    <name evidence="7" type="ORF">DSCW_18750</name>
</gene>
<dbReference type="PROSITE" id="PS51387">
    <property type="entry name" value="FAD_PCMH"/>
    <property type="match status" value="1"/>
</dbReference>
<dbReference type="Gene3D" id="1.10.45.10">
    <property type="entry name" value="Vanillyl-alcohol Oxidase, Chain A, domain 4"/>
    <property type="match status" value="1"/>
</dbReference>
<dbReference type="Gene3D" id="3.30.70.2190">
    <property type="match status" value="1"/>
</dbReference>
<keyword evidence="8" id="KW-1185">Reference proteome</keyword>
<dbReference type="Pfam" id="PF02913">
    <property type="entry name" value="FAD-oxidase_C"/>
    <property type="match status" value="1"/>
</dbReference>
<dbReference type="RefSeq" id="WP_231715703.1">
    <property type="nucleotide sequence ID" value="NZ_AP021875.1"/>
</dbReference>
<dbReference type="PANTHER" id="PTHR42934">
    <property type="entry name" value="GLYCOLATE OXIDASE SUBUNIT GLCD"/>
    <property type="match status" value="1"/>
</dbReference>
<dbReference type="FunFam" id="3.30.70.2740:FF:000001">
    <property type="entry name" value="D-lactate dehydrogenase mitochondrial"/>
    <property type="match status" value="1"/>
</dbReference>
<reference evidence="7 8" key="1">
    <citation type="submission" date="2019-11" db="EMBL/GenBank/DDBJ databases">
        <title>Comparative genomics of hydrocarbon-degrading Desulfosarcina strains.</title>
        <authorList>
            <person name="Watanabe M."/>
            <person name="Kojima H."/>
            <person name="Fukui M."/>
        </authorList>
    </citation>
    <scope>NUCLEOTIDE SEQUENCE [LARGE SCALE GENOMIC DNA]</scope>
    <source>
        <strain evidence="7 8">PP31</strain>
    </source>
</reference>
<dbReference type="KEGG" id="dwd:DSCW_18750"/>
<name>A0A5K7Z0M9_9BACT</name>
<evidence type="ECO:0000256" key="1">
    <source>
        <dbReference type="ARBA" id="ARBA00001974"/>
    </source>
</evidence>
<feature type="domain" description="FAD-binding PCMH-type" evidence="6">
    <location>
        <begin position="32"/>
        <end position="216"/>
    </location>
</feature>
<evidence type="ECO:0000313" key="7">
    <source>
        <dbReference type="EMBL" id="BBO74458.1"/>
    </source>
</evidence>
<keyword evidence="3" id="KW-0285">Flavoprotein</keyword>
<protein>
    <submittedName>
        <fullName evidence="7">FAD-binding protein</fullName>
    </submittedName>
</protein>
<dbReference type="PANTHER" id="PTHR42934:SF3">
    <property type="entry name" value="D-LACTATE DEHYDROGENASE"/>
    <property type="match status" value="1"/>
</dbReference>
<dbReference type="InterPro" id="IPR016166">
    <property type="entry name" value="FAD-bd_PCMH"/>
</dbReference>
<evidence type="ECO:0000313" key="8">
    <source>
        <dbReference type="Proteomes" id="UP000427769"/>
    </source>
</evidence>
<proteinExistence type="inferred from homology"/>
<dbReference type="GO" id="GO:0071949">
    <property type="term" value="F:FAD binding"/>
    <property type="evidence" value="ECO:0007669"/>
    <property type="project" value="InterPro"/>
</dbReference>
<organism evidence="7 8">
    <name type="scientific">Desulfosarcina widdelii</name>
    <dbReference type="NCBI Taxonomy" id="947919"/>
    <lineage>
        <taxon>Bacteria</taxon>
        <taxon>Pseudomonadati</taxon>
        <taxon>Thermodesulfobacteriota</taxon>
        <taxon>Desulfobacteria</taxon>
        <taxon>Desulfobacterales</taxon>
        <taxon>Desulfosarcinaceae</taxon>
        <taxon>Desulfosarcina</taxon>
    </lineage>
</organism>
<dbReference type="InterPro" id="IPR006094">
    <property type="entry name" value="Oxid_FAD_bind_N"/>
</dbReference>
<dbReference type="AlphaFoldDB" id="A0A5K7Z0M9"/>
<dbReference type="InterPro" id="IPR036318">
    <property type="entry name" value="FAD-bd_PCMH-like_sf"/>
</dbReference>
<comment type="similarity">
    <text evidence="2">Belongs to the FAD-binding oxidoreductase/transferase type 4 family.</text>
</comment>
<dbReference type="Gene3D" id="3.30.43.10">
    <property type="entry name" value="Uridine Diphospho-n-acetylenolpyruvylglucosamine Reductase, domain 2"/>
    <property type="match status" value="1"/>
</dbReference>
<dbReference type="FunFam" id="1.10.45.10:FF:000001">
    <property type="entry name" value="D-lactate dehydrogenase mitochondrial"/>
    <property type="match status" value="1"/>
</dbReference>
<dbReference type="Gene3D" id="3.30.70.2740">
    <property type="match status" value="1"/>
</dbReference>
<keyword evidence="5" id="KW-0560">Oxidoreductase</keyword>
<dbReference type="GO" id="GO:0016491">
    <property type="term" value="F:oxidoreductase activity"/>
    <property type="evidence" value="ECO:0007669"/>
    <property type="project" value="UniProtKB-KW"/>
</dbReference>
<accession>A0A5K7Z0M9</accession>
<dbReference type="InterPro" id="IPR016171">
    <property type="entry name" value="Vanillyl_alc_oxidase_C-sub2"/>
</dbReference>
<dbReference type="SUPFAM" id="SSF55103">
    <property type="entry name" value="FAD-linked oxidases, C-terminal domain"/>
    <property type="match status" value="1"/>
</dbReference>
<dbReference type="InterPro" id="IPR016167">
    <property type="entry name" value="FAD-bd_PCMH_sub1"/>
</dbReference>
<dbReference type="Gene3D" id="3.30.465.10">
    <property type="match status" value="1"/>
</dbReference>
<dbReference type="InterPro" id="IPR016169">
    <property type="entry name" value="FAD-bd_PCMH_sub2"/>
</dbReference>
<evidence type="ECO:0000256" key="3">
    <source>
        <dbReference type="ARBA" id="ARBA00022630"/>
    </source>
</evidence>
<dbReference type="InterPro" id="IPR016164">
    <property type="entry name" value="FAD-linked_Oxase-like_C"/>
</dbReference>
<keyword evidence="4" id="KW-0274">FAD</keyword>
<evidence type="ECO:0000256" key="4">
    <source>
        <dbReference type="ARBA" id="ARBA00022827"/>
    </source>
</evidence>
<dbReference type="Pfam" id="PF01565">
    <property type="entry name" value="FAD_binding_4"/>
    <property type="match status" value="1"/>
</dbReference>
<evidence type="ECO:0000256" key="5">
    <source>
        <dbReference type="ARBA" id="ARBA00023002"/>
    </source>
</evidence>
<dbReference type="Proteomes" id="UP000427769">
    <property type="component" value="Chromosome"/>
</dbReference>
<evidence type="ECO:0000256" key="2">
    <source>
        <dbReference type="ARBA" id="ARBA00008000"/>
    </source>
</evidence>
<comment type="cofactor">
    <cofactor evidence="1">
        <name>FAD</name>
        <dbReference type="ChEBI" id="CHEBI:57692"/>
    </cofactor>
</comment>
<dbReference type="InterPro" id="IPR051914">
    <property type="entry name" value="FAD-linked_OxidoTrans_Type4"/>
</dbReference>
<dbReference type="SUPFAM" id="SSF56176">
    <property type="entry name" value="FAD-binding/transporter-associated domain-like"/>
    <property type="match status" value="1"/>
</dbReference>
<dbReference type="InterPro" id="IPR004113">
    <property type="entry name" value="FAD-bd_oxidored_4_C"/>
</dbReference>
<dbReference type="EMBL" id="AP021875">
    <property type="protein sequence ID" value="BBO74458.1"/>
    <property type="molecule type" value="Genomic_DNA"/>
</dbReference>
<evidence type="ECO:0000259" key="6">
    <source>
        <dbReference type="PROSITE" id="PS51387"/>
    </source>
</evidence>
<sequence length="468" mass="50210">MPMKSSHKDALRDIVGADHFTDAQEECLCYAYDATRAQYLPEAVVFPGTTQEVADVLRLADTHRIPVVPRGAGSGFSGGALPVAGGLVMAMNRFNRIRSIDTDNLVAEVEPAVVTAHLQAAVEKKGLFYPPDPASYTFSTIGGNIAENSGGMRAVKYGVTRDYVRGLEVVLPSGEVIHTGSACAKDVVGYDLTTLFVGSEGTLGVVTLATLRLLPLPEAKQTLTAAFGSMAAAARTVSDVIGRGIVPTTLEFLDAPSLQAVERYAPVGLPAEAQAFLLIEVDGDADCIAGPMERVRRVCTENGALQIRLAREKDEQEELWRARRAVSPALRSISPYKMNEDIVVPRSRIPEIIDSIQKTARRYDLPIVSFGHAGDGNIHVNVMGGTRGEADVPKMERAVDDIFQATVKLGGRISGEHGIGLAKQPYIGLNLDAPTLALSRQLKRTLDPHNILNPGKIFPQETDSASSF</sequence>